<dbReference type="Proteomes" id="UP000436088">
    <property type="component" value="Unassembled WGS sequence"/>
</dbReference>
<organism evidence="1 2">
    <name type="scientific">Hibiscus syriacus</name>
    <name type="common">Rose of Sharon</name>
    <dbReference type="NCBI Taxonomy" id="106335"/>
    <lineage>
        <taxon>Eukaryota</taxon>
        <taxon>Viridiplantae</taxon>
        <taxon>Streptophyta</taxon>
        <taxon>Embryophyta</taxon>
        <taxon>Tracheophyta</taxon>
        <taxon>Spermatophyta</taxon>
        <taxon>Magnoliopsida</taxon>
        <taxon>eudicotyledons</taxon>
        <taxon>Gunneridae</taxon>
        <taxon>Pentapetalae</taxon>
        <taxon>rosids</taxon>
        <taxon>malvids</taxon>
        <taxon>Malvales</taxon>
        <taxon>Malvaceae</taxon>
        <taxon>Malvoideae</taxon>
        <taxon>Hibiscus</taxon>
    </lineage>
</organism>
<proteinExistence type="predicted"/>
<gene>
    <name evidence="1" type="ORF">F3Y22_tig00110450pilonHSYRG01182</name>
</gene>
<sequence>MILVSDRSIEEVSVSHRSYSGDSLKSEDVCGWCHGSGASRGFWRGVIVALELRQRGLMNGPEVLSSCTVALMDGPEVLSSFTVGLTDDPEVLNIKKLTNACLNTSCTVGLMDGPEVLSSCTVGLMDGPEVLSTCTVGLMDSPEVLSSFTIGLMDGPEVLSSYTVGLMDDPEVLSSCTVGLMDGPEVLSSCTVGLTDDPEALNIKKLRKLSFRGKKSSSYLTSNLGLKKTNFISDQQMETPYDLNIGSASE</sequence>
<keyword evidence="2" id="KW-1185">Reference proteome</keyword>
<dbReference type="AlphaFoldDB" id="A0A6A3AMM7"/>
<protein>
    <submittedName>
        <fullName evidence="1">Uncharacterized protein</fullName>
    </submittedName>
</protein>
<name>A0A6A3AMM7_HIBSY</name>
<evidence type="ECO:0000313" key="2">
    <source>
        <dbReference type="Proteomes" id="UP000436088"/>
    </source>
</evidence>
<evidence type="ECO:0000313" key="1">
    <source>
        <dbReference type="EMBL" id="KAE8704657.1"/>
    </source>
</evidence>
<comment type="caution">
    <text evidence="1">The sequence shown here is derived from an EMBL/GenBank/DDBJ whole genome shotgun (WGS) entry which is preliminary data.</text>
</comment>
<reference evidence="1" key="1">
    <citation type="submission" date="2019-09" db="EMBL/GenBank/DDBJ databases">
        <title>Draft genome information of white flower Hibiscus syriacus.</title>
        <authorList>
            <person name="Kim Y.-M."/>
        </authorList>
    </citation>
    <scope>NUCLEOTIDE SEQUENCE [LARGE SCALE GENOMIC DNA]</scope>
    <source>
        <strain evidence="1">YM2019G1</strain>
    </source>
</reference>
<dbReference type="EMBL" id="VEPZ02000992">
    <property type="protein sequence ID" value="KAE8704657.1"/>
    <property type="molecule type" value="Genomic_DNA"/>
</dbReference>
<accession>A0A6A3AMM7</accession>